<sequence length="106" mass="11857">MEGCVYILNTANGNKYIGSTINIERRYNEHAAGKVFSTKNKLPVTLIAFRKFSDVREAAMWEKKYKRSHGQLERDLKKGILVLTPQSKLRPDALPAGQSPLGGARP</sequence>
<evidence type="ECO:0000313" key="4">
    <source>
        <dbReference type="Proteomes" id="UP000177215"/>
    </source>
</evidence>
<gene>
    <name evidence="3" type="ORF">A3B35_02470</name>
</gene>
<dbReference type="SUPFAM" id="SSF82771">
    <property type="entry name" value="GIY-YIG endonuclease"/>
    <property type="match status" value="1"/>
</dbReference>
<reference evidence="3 4" key="1">
    <citation type="journal article" date="2016" name="Nat. Commun.">
        <title>Thousands of microbial genomes shed light on interconnected biogeochemical processes in an aquifer system.</title>
        <authorList>
            <person name="Anantharaman K."/>
            <person name="Brown C.T."/>
            <person name="Hug L.A."/>
            <person name="Sharon I."/>
            <person name="Castelle C.J."/>
            <person name="Probst A.J."/>
            <person name="Thomas B.C."/>
            <person name="Singh A."/>
            <person name="Wilkins M.J."/>
            <person name="Karaoz U."/>
            <person name="Brodie E.L."/>
            <person name="Williams K.H."/>
            <person name="Hubbard S.S."/>
            <person name="Banfield J.F."/>
        </authorList>
    </citation>
    <scope>NUCLEOTIDE SEQUENCE [LARGE SCALE GENOMIC DNA]</scope>
</reference>
<proteinExistence type="inferred from homology"/>
<evidence type="ECO:0000313" key="3">
    <source>
        <dbReference type="EMBL" id="OGG77458.1"/>
    </source>
</evidence>
<protein>
    <recommendedName>
        <fullName evidence="2">GIY-YIG domain-containing protein</fullName>
    </recommendedName>
</protein>
<dbReference type="Pfam" id="PF01541">
    <property type="entry name" value="GIY-YIG"/>
    <property type="match status" value="1"/>
</dbReference>
<feature type="domain" description="GIY-YIG" evidence="2">
    <location>
        <begin position="1"/>
        <end position="75"/>
    </location>
</feature>
<dbReference type="InterPro" id="IPR050190">
    <property type="entry name" value="UPF0213_domain"/>
</dbReference>
<dbReference type="InterPro" id="IPR035901">
    <property type="entry name" value="GIY-YIG_endonuc_sf"/>
</dbReference>
<name>A0A1F6EUZ4_9BACT</name>
<evidence type="ECO:0000256" key="1">
    <source>
        <dbReference type="ARBA" id="ARBA00007435"/>
    </source>
</evidence>
<dbReference type="Gene3D" id="3.40.1440.10">
    <property type="entry name" value="GIY-YIG endonuclease"/>
    <property type="match status" value="1"/>
</dbReference>
<dbReference type="Proteomes" id="UP000177215">
    <property type="component" value="Unassembled WGS sequence"/>
</dbReference>
<dbReference type="PANTHER" id="PTHR34477">
    <property type="entry name" value="UPF0213 PROTEIN YHBQ"/>
    <property type="match status" value="1"/>
</dbReference>
<accession>A0A1F6EUZ4</accession>
<dbReference type="PROSITE" id="PS50164">
    <property type="entry name" value="GIY_YIG"/>
    <property type="match status" value="1"/>
</dbReference>
<comment type="caution">
    <text evidence="3">The sequence shown here is derived from an EMBL/GenBank/DDBJ whole genome shotgun (WGS) entry which is preliminary data.</text>
</comment>
<comment type="similarity">
    <text evidence="1">Belongs to the UPF0213 family.</text>
</comment>
<dbReference type="PANTHER" id="PTHR34477:SF1">
    <property type="entry name" value="UPF0213 PROTEIN YHBQ"/>
    <property type="match status" value="1"/>
</dbReference>
<dbReference type="AlphaFoldDB" id="A0A1F6EUZ4"/>
<evidence type="ECO:0000259" key="2">
    <source>
        <dbReference type="PROSITE" id="PS50164"/>
    </source>
</evidence>
<dbReference type="InterPro" id="IPR000305">
    <property type="entry name" value="GIY-YIG_endonuc"/>
</dbReference>
<dbReference type="SMART" id="SM00465">
    <property type="entry name" value="GIYc"/>
    <property type="match status" value="1"/>
</dbReference>
<organism evidence="3 4">
    <name type="scientific">Candidatus Kaiserbacteria bacterium RIFCSPLOWO2_01_FULL_54_24</name>
    <dbReference type="NCBI Taxonomy" id="1798515"/>
    <lineage>
        <taxon>Bacteria</taxon>
        <taxon>Candidatus Kaiseribacteriota</taxon>
    </lineage>
</organism>
<dbReference type="EMBL" id="MFMC01000016">
    <property type="protein sequence ID" value="OGG77458.1"/>
    <property type="molecule type" value="Genomic_DNA"/>
</dbReference>